<evidence type="ECO:0000313" key="1">
    <source>
        <dbReference type="EMBL" id="HGW94034.1"/>
    </source>
</evidence>
<reference evidence="1" key="1">
    <citation type="journal article" date="2020" name="mSystems">
        <title>Genome- and Community-Level Interaction Insights into Carbon Utilization and Element Cycling Functions of Hydrothermarchaeota in Hydrothermal Sediment.</title>
        <authorList>
            <person name="Zhou Z."/>
            <person name="Liu Y."/>
            <person name="Xu W."/>
            <person name="Pan J."/>
            <person name="Luo Z.H."/>
            <person name="Li M."/>
        </authorList>
    </citation>
    <scope>NUCLEOTIDE SEQUENCE [LARGE SCALE GENOMIC DNA]</scope>
    <source>
        <strain evidence="1">SpSt-402</strain>
    </source>
</reference>
<organism evidence="1">
    <name type="scientific">Oscillatoriales cyanobacterium SpSt-402</name>
    <dbReference type="NCBI Taxonomy" id="2282168"/>
    <lineage>
        <taxon>Bacteria</taxon>
        <taxon>Bacillati</taxon>
        <taxon>Cyanobacteriota</taxon>
        <taxon>Cyanophyceae</taxon>
        <taxon>Oscillatoriophycideae</taxon>
        <taxon>Oscillatoriales</taxon>
    </lineage>
</organism>
<proteinExistence type="predicted"/>
<dbReference type="AlphaFoldDB" id="A0A832H1R8"/>
<sequence length="250" mass="28560">MTSTSWTTVLQPTGCLWGTALEEICTVDQLSFIPEELVRTLQQNAGNEDTRCSSSTLEMLRLLASLDVPKELLACMLEIAGFSIHHIRYLAGPLVLHRSLWGDVIPKWLKAACVQDRFDLILSEYEQDQVGDYATPTEILAYMMPASFEAPMHRDYSDLYIWAGNEVMRKHNKLPEGADNFYELIGGHVIEFKTVKTEFHDLSRSIRQSVVKHAAQQGWENGAIELKEKRSYLLQFKYPINRNRAVCFES</sequence>
<dbReference type="EMBL" id="DSRD01000454">
    <property type="protein sequence ID" value="HGW94034.1"/>
    <property type="molecule type" value="Genomic_DNA"/>
</dbReference>
<name>A0A832H1R8_9CYAN</name>
<gene>
    <name evidence="1" type="ORF">ENR47_07110</name>
</gene>
<protein>
    <submittedName>
        <fullName evidence="1">Uncharacterized protein</fullName>
    </submittedName>
</protein>
<accession>A0A832H1R8</accession>
<comment type="caution">
    <text evidence="1">The sequence shown here is derived from an EMBL/GenBank/DDBJ whole genome shotgun (WGS) entry which is preliminary data.</text>
</comment>